<dbReference type="GO" id="GO:0045493">
    <property type="term" value="P:xylan catabolic process"/>
    <property type="evidence" value="ECO:0007669"/>
    <property type="project" value="UniProtKB-KW"/>
</dbReference>
<feature type="chain" id="PRO_5012804071" evidence="9">
    <location>
        <begin position="19"/>
        <end position="316"/>
    </location>
</feature>
<evidence type="ECO:0000256" key="3">
    <source>
        <dbReference type="ARBA" id="ARBA00022801"/>
    </source>
</evidence>
<comment type="similarity">
    <text evidence="1 8">Belongs to the glycosyl hydrolase 43 family.</text>
</comment>
<dbReference type="InterPro" id="IPR052176">
    <property type="entry name" value="Glycosyl_Hydrlase_43_Enz"/>
</dbReference>
<keyword evidence="2" id="KW-0858">Xylan degradation</keyword>
<keyword evidence="4" id="KW-0119">Carbohydrate metabolism</keyword>
<dbReference type="PANTHER" id="PTHR43772:SF2">
    <property type="entry name" value="PUTATIVE (AFU_ORTHOLOGUE AFUA_2G04480)-RELATED"/>
    <property type="match status" value="1"/>
</dbReference>
<feature type="active site" description="Proton donor" evidence="6">
    <location>
        <position position="200"/>
    </location>
</feature>
<gene>
    <name evidence="10" type="ORF">KL86DYS2_13166</name>
</gene>
<dbReference type="InterPro" id="IPR023296">
    <property type="entry name" value="Glyco_hydro_beta-prop_sf"/>
</dbReference>
<protein>
    <submittedName>
        <fullName evidence="10">Glycoside hydrolase family 43</fullName>
    </submittedName>
</protein>
<dbReference type="CDD" id="cd08991">
    <property type="entry name" value="GH43_HoAraf43-like"/>
    <property type="match status" value="1"/>
</dbReference>
<evidence type="ECO:0000256" key="4">
    <source>
        <dbReference type="ARBA" id="ARBA00023277"/>
    </source>
</evidence>
<feature type="signal peptide" evidence="9">
    <location>
        <begin position="1"/>
        <end position="18"/>
    </location>
</feature>
<dbReference type="EMBL" id="FLUL01000001">
    <property type="protein sequence ID" value="SBW07450.1"/>
    <property type="molecule type" value="Genomic_DNA"/>
</dbReference>
<dbReference type="GO" id="GO:0004553">
    <property type="term" value="F:hydrolase activity, hydrolyzing O-glycosyl compounds"/>
    <property type="evidence" value="ECO:0007669"/>
    <property type="project" value="InterPro"/>
</dbReference>
<evidence type="ECO:0000256" key="2">
    <source>
        <dbReference type="ARBA" id="ARBA00022651"/>
    </source>
</evidence>
<dbReference type="Gene3D" id="2.115.10.20">
    <property type="entry name" value="Glycosyl hydrolase domain, family 43"/>
    <property type="match status" value="1"/>
</dbReference>
<keyword evidence="3 8" id="KW-0378">Hydrolase</keyword>
<dbReference type="AlphaFoldDB" id="A0A212K6X0"/>
<evidence type="ECO:0000256" key="8">
    <source>
        <dbReference type="RuleBase" id="RU361187"/>
    </source>
</evidence>
<dbReference type="InterPro" id="IPR006710">
    <property type="entry name" value="Glyco_hydro_43"/>
</dbReference>
<accession>A0A212K6X0</accession>
<evidence type="ECO:0000256" key="1">
    <source>
        <dbReference type="ARBA" id="ARBA00009865"/>
    </source>
</evidence>
<evidence type="ECO:0000256" key="5">
    <source>
        <dbReference type="ARBA" id="ARBA00023295"/>
    </source>
</evidence>
<reference evidence="10" key="1">
    <citation type="submission" date="2016-04" db="EMBL/GenBank/DDBJ databases">
        <authorList>
            <person name="Evans L.H."/>
            <person name="Alamgir A."/>
            <person name="Owens N."/>
            <person name="Weber N.D."/>
            <person name="Virtaneva K."/>
            <person name="Barbian K."/>
            <person name="Babar A."/>
            <person name="Rosenke K."/>
        </authorList>
    </citation>
    <scope>NUCLEOTIDE SEQUENCE</scope>
    <source>
        <strain evidence="10">86-2</strain>
    </source>
</reference>
<feature type="active site" description="Proton acceptor" evidence="6">
    <location>
        <position position="37"/>
    </location>
</feature>
<dbReference type="Pfam" id="PF04616">
    <property type="entry name" value="Glyco_hydro_43"/>
    <property type="match status" value="1"/>
</dbReference>
<name>A0A212K6X0_9BACT</name>
<keyword evidence="9" id="KW-0732">Signal</keyword>
<organism evidence="10">
    <name type="scientific">uncultured Dysgonomonas sp</name>
    <dbReference type="NCBI Taxonomy" id="206096"/>
    <lineage>
        <taxon>Bacteria</taxon>
        <taxon>Pseudomonadati</taxon>
        <taxon>Bacteroidota</taxon>
        <taxon>Bacteroidia</taxon>
        <taxon>Bacteroidales</taxon>
        <taxon>Dysgonomonadaceae</taxon>
        <taxon>Dysgonomonas</taxon>
        <taxon>environmental samples</taxon>
    </lineage>
</organism>
<feature type="site" description="Important for catalytic activity, responsible for pKa modulation of the active site Glu and correct orientation of both the proton donor and substrate" evidence="7">
    <location>
        <position position="140"/>
    </location>
</feature>
<dbReference type="SUPFAM" id="SSF75005">
    <property type="entry name" value="Arabinanase/levansucrase/invertase"/>
    <property type="match status" value="1"/>
</dbReference>
<evidence type="ECO:0000256" key="9">
    <source>
        <dbReference type="SAM" id="SignalP"/>
    </source>
</evidence>
<keyword evidence="2" id="KW-0624">Polysaccharide degradation</keyword>
<proteinExistence type="inferred from homology"/>
<keyword evidence="5 8" id="KW-0326">Glycosidase</keyword>
<dbReference type="PANTHER" id="PTHR43772">
    <property type="entry name" value="ENDO-1,4-BETA-XYLANASE"/>
    <property type="match status" value="1"/>
</dbReference>
<sequence>MRILVYCLFVCFSVNLMSCGSSEKTDFEYKNPVPLGDPFIMLYDNVYYAYGTNAENGIEVYTSDDLLTWKKEPVLALDKKDSWADRWFWAPEVYYIKEKNKFFMYYSADEHICVATADSPLGPFVQDVKEPMMADEKCIDNSLFVDDDGKPYLYFDRFNDGLNIWVAELESDLKTIKTETLTKCINVSQAWEEVWPRVNEGAFITKHKGIYYLTYSANSYESPFYGVGFATATSPMGPWTKYEKNPILQKPDSLVGVGHSAMFRDKAGQLKIVFHAHHSKDSIHPRAMYIADVSFTDDAVPVMKITGDIISPKVAR</sequence>
<evidence type="ECO:0000256" key="6">
    <source>
        <dbReference type="PIRSR" id="PIRSR606710-1"/>
    </source>
</evidence>
<evidence type="ECO:0000256" key="7">
    <source>
        <dbReference type="PIRSR" id="PIRSR606710-2"/>
    </source>
</evidence>
<evidence type="ECO:0000313" key="10">
    <source>
        <dbReference type="EMBL" id="SBW07450.1"/>
    </source>
</evidence>